<dbReference type="PANTHER" id="PTHR31642:SF310">
    <property type="entry name" value="FATTY ALCOHOL:CAFFEOYL-COA ACYLTRANSFERASE"/>
    <property type="match status" value="1"/>
</dbReference>
<dbReference type="EMBL" id="JAPEUY010000009">
    <property type="protein sequence ID" value="KAJ4369764.1"/>
    <property type="molecule type" value="Genomic_DNA"/>
</dbReference>
<protein>
    <recommendedName>
        <fullName evidence="2">Trichothecene 3-O-acetyltransferase-like N-terminal domain-containing protein</fullName>
    </recommendedName>
</protein>
<dbReference type="Pfam" id="PF22664">
    <property type="entry name" value="TRI-like_N"/>
    <property type="match status" value="1"/>
</dbReference>
<comment type="caution">
    <text evidence="3">The sequence shown here is derived from an EMBL/GenBank/DDBJ whole genome shotgun (WGS) entry which is preliminary data.</text>
</comment>
<feature type="domain" description="Trichothecene 3-O-acetyltransferase-like N-terminal" evidence="2">
    <location>
        <begin position="38"/>
        <end position="184"/>
    </location>
</feature>
<dbReference type="InterPro" id="IPR054710">
    <property type="entry name" value="Tri101-like_N"/>
</dbReference>
<keyword evidence="4" id="KW-1185">Reference proteome</keyword>
<dbReference type="GO" id="GO:0044550">
    <property type="term" value="P:secondary metabolite biosynthetic process"/>
    <property type="evidence" value="ECO:0007669"/>
    <property type="project" value="TreeGrafter"/>
</dbReference>
<organism evidence="3 4">
    <name type="scientific">Neocucurbitaria cava</name>
    <dbReference type="NCBI Taxonomy" id="798079"/>
    <lineage>
        <taxon>Eukaryota</taxon>
        <taxon>Fungi</taxon>
        <taxon>Dikarya</taxon>
        <taxon>Ascomycota</taxon>
        <taxon>Pezizomycotina</taxon>
        <taxon>Dothideomycetes</taxon>
        <taxon>Pleosporomycetidae</taxon>
        <taxon>Pleosporales</taxon>
        <taxon>Pleosporineae</taxon>
        <taxon>Cucurbitariaceae</taxon>
        <taxon>Neocucurbitaria</taxon>
    </lineage>
</organism>
<sequence length="440" mass="49991">MRRKEKFHLHPLDSKTSKEEWFRLSILDVVVPPNYNTYAIIFKHDHTDERTVIEIFKSGIEATLQQCRHLAGTIQRNKHGDYSIVKRPESSVEFVVQWLNSPEDDYPSYADLERANFTCAKLGDPEILGVEGMPESRNPDGNPFVVAFQLNFIRGGFIFTVHMHHFACDMSGTTSVIRQIADNCYSVVNGTPRPSWNESLMDRGRFIAAEIASEDQIDPPPRPKRHPDWLPCSWLLFHLPPSKAKELKELASPSDGSWISTYDAVVALLWRVMARNRAKIYGADLASQAIFGEPINMRDRSDVISEASLSQMAVFVRSVTFSVGQQTLGETIAKIAPIRDKSNLDMPLDSLPPLSFTTTDWRSSKLCAHEFGVGEPMAYRCLYKSVVENMMILYPPHKRSEATDEGIEVMLPFETHATDMLINDRDMRKFFEFRGIELSG</sequence>
<dbReference type="Gene3D" id="3.30.559.10">
    <property type="entry name" value="Chloramphenicol acetyltransferase-like domain"/>
    <property type="match status" value="2"/>
</dbReference>
<evidence type="ECO:0000259" key="2">
    <source>
        <dbReference type="Pfam" id="PF22664"/>
    </source>
</evidence>
<evidence type="ECO:0000313" key="4">
    <source>
        <dbReference type="Proteomes" id="UP001140560"/>
    </source>
</evidence>
<gene>
    <name evidence="3" type="ORF">N0V83_005528</name>
</gene>
<dbReference type="GO" id="GO:0016747">
    <property type="term" value="F:acyltransferase activity, transferring groups other than amino-acyl groups"/>
    <property type="evidence" value="ECO:0007669"/>
    <property type="project" value="TreeGrafter"/>
</dbReference>
<dbReference type="OrthoDB" id="1862401at2759"/>
<keyword evidence="1" id="KW-0808">Transferase</keyword>
<reference evidence="3" key="1">
    <citation type="submission" date="2022-10" db="EMBL/GenBank/DDBJ databases">
        <title>Tapping the CABI collections for fungal endophytes: first genome assemblies for Collariella, Neodidymelliopsis, Ascochyta clinopodiicola, Didymella pomorum, Didymosphaeria variabile, Neocosmospora piperis and Neocucurbitaria cava.</title>
        <authorList>
            <person name="Hill R."/>
        </authorList>
    </citation>
    <scope>NUCLEOTIDE SEQUENCE</scope>
    <source>
        <strain evidence="3">IMI 356814</strain>
    </source>
</reference>
<dbReference type="Proteomes" id="UP001140560">
    <property type="component" value="Unassembled WGS sequence"/>
</dbReference>
<name>A0A9W8Y855_9PLEO</name>
<evidence type="ECO:0000313" key="3">
    <source>
        <dbReference type="EMBL" id="KAJ4369764.1"/>
    </source>
</evidence>
<dbReference type="PANTHER" id="PTHR31642">
    <property type="entry name" value="TRICHOTHECENE 3-O-ACETYLTRANSFERASE"/>
    <property type="match status" value="1"/>
</dbReference>
<proteinExistence type="predicted"/>
<dbReference type="AlphaFoldDB" id="A0A9W8Y855"/>
<dbReference type="InterPro" id="IPR023213">
    <property type="entry name" value="CAT-like_dom_sf"/>
</dbReference>
<accession>A0A9W8Y855</accession>
<evidence type="ECO:0000256" key="1">
    <source>
        <dbReference type="ARBA" id="ARBA00022679"/>
    </source>
</evidence>
<dbReference type="InterPro" id="IPR050317">
    <property type="entry name" value="Plant_Fungal_Acyltransferase"/>
</dbReference>